<feature type="compositionally biased region" description="Acidic residues" evidence="1">
    <location>
        <begin position="106"/>
        <end position="118"/>
    </location>
</feature>
<dbReference type="GeneID" id="19967805"/>
<protein>
    <submittedName>
        <fullName evidence="2">Uncharacterized protein</fullName>
    </submittedName>
</protein>
<feature type="compositionally biased region" description="Polar residues" evidence="1">
    <location>
        <begin position="69"/>
        <end position="83"/>
    </location>
</feature>
<keyword evidence="3" id="KW-1185">Reference proteome</keyword>
<sequence length="357" mass="40109">MPKLNPPDLLSDQENIDPDGTFPHTDFDRAQLIAADTHRDFIFGRRGQGEEDDSENAFDDPSATPFDMLSQNSNTISAPTPSQAMTYPISPLIEVEIPKFAPVPASDEDAESINEPEEEPNKKAQNRKFQTSSTTRNKKRKASGVGTKVDETPDAGRRSGLRVRTSAQKNPFTADKLKYEMTKSRGRNISKAEVEKHMKQAQAPMLMPPAKKPKTNHAVAYETEDESEAVSSPVPSEAIVVSNKYILQQTTLCIAVVDCAGTIEAPLVNFERLNDLINYIDDRWGRQKGGRYAYMKCERPWKGKDHDLVIHRGWDEQFDQLIKSIREAPIWKKKSLSQRRLDVVIKVSLVDESISDP</sequence>
<name>W2SC49_CYPE1</name>
<feature type="compositionally biased region" description="Basic and acidic residues" evidence="1">
    <location>
        <begin position="148"/>
        <end position="157"/>
    </location>
</feature>
<dbReference type="InParanoid" id="W2SC49"/>
<dbReference type="HOGENOM" id="CLU_776165_0_0_1"/>
<dbReference type="VEuPathDB" id="FungiDB:HMPREF1541_00466"/>
<feature type="region of interest" description="Disordered" evidence="1">
    <location>
        <begin position="102"/>
        <end position="159"/>
    </location>
</feature>
<gene>
    <name evidence="2" type="ORF">HMPREF1541_00466</name>
</gene>
<evidence type="ECO:0000313" key="2">
    <source>
        <dbReference type="EMBL" id="ETN46282.1"/>
    </source>
</evidence>
<reference evidence="2 3" key="1">
    <citation type="submission" date="2013-03" db="EMBL/GenBank/DDBJ databases">
        <title>The Genome Sequence of Phialophora europaea CBS 101466.</title>
        <authorList>
            <consortium name="The Broad Institute Genomics Platform"/>
            <person name="Cuomo C."/>
            <person name="de Hoog S."/>
            <person name="Gorbushina A."/>
            <person name="Walker B."/>
            <person name="Young S.K."/>
            <person name="Zeng Q."/>
            <person name="Gargeya S."/>
            <person name="Fitzgerald M."/>
            <person name="Haas B."/>
            <person name="Abouelleil A."/>
            <person name="Allen A.W."/>
            <person name="Alvarado L."/>
            <person name="Arachchi H.M."/>
            <person name="Berlin A.M."/>
            <person name="Chapman S.B."/>
            <person name="Gainer-Dewar J."/>
            <person name="Goldberg J."/>
            <person name="Griggs A."/>
            <person name="Gujja S."/>
            <person name="Hansen M."/>
            <person name="Howarth C."/>
            <person name="Imamovic A."/>
            <person name="Ireland A."/>
            <person name="Larimer J."/>
            <person name="McCowan C."/>
            <person name="Murphy C."/>
            <person name="Pearson M."/>
            <person name="Poon T.W."/>
            <person name="Priest M."/>
            <person name="Roberts A."/>
            <person name="Saif S."/>
            <person name="Shea T."/>
            <person name="Sisk P."/>
            <person name="Sykes S."/>
            <person name="Wortman J."/>
            <person name="Nusbaum C."/>
            <person name="Birren B."/>
        </authorList>
    </citation>
    <scope>NUCLEOTIDE SEQUENCE [LARGE SCALE GENOMIC DNA]</scope>
    <source>
        <strain evidence="2 3">CBS 101466</strain>
    </source>
</reference>
<feature type="region of interest" description="Disordered" evidence="1">
    <location>
        <begin position="1"/>
        <end position="25"/>
    </location>
</feature>
<feature type="region of interest" description="Disordered" evidence="1">
    <location>
        <begin position="41"/>
        <end position="83"/>
    </location>
</feature>
<dbReference type="Proteomes" id="UP000030752">
    <property type="component" value="Unassembled WGS sequence"/>
</dbReference>
<organism evidence="2 3">
    <name type="scientific">Cyphellophora europaea (strain CBS 101466)</name>
    <name type="common">Phialophora europaea</name>
    <dbReference type="NCBI Taxonomy" id="1220924"/>
    <lineage>
        <taxon>Eukaryota</taxon>
        <taxon>Fungi</taxon>
        <taxon>Dikarya</taxon>
        <taxon>Ascomycota</taxon>
        <taxon>Pezizomycotina</taxon>
        <taxon>Eurotiomycetes</taxon>
        <taxon>Chaetothyriomycetidae</taxon>
        <taxon>Chaetothyriales</taxon>
        <taxon>Cyphellophoraceae</taxon>
        <taxon>Cyphellophora</taxon>
    </lineage>
</organism>
<dbReference type="eggNOG" id="ENOG502S1B0">
    <property type="taxonomic scope" value="Eukaryota"/>
</dbReference>
<evidence type="ECO:0000313" key="3">
    <source>
        <dbReference type="Proteomes" id="UP000030752"/>
    </source>
</evidence>
<dbReference type="RefSeq" id="XP_008710994.1">
    <property type="nucleotide sequence ID" value="XM_008712772.1"/>
</dbReference>
<dbReference type="AlphaFoldDB" id="W2SC49"/>
<proteinExistence type="predicted"/>
<dbReference type="EMBL" id="KB822711">
    <property type="protein sequence ID" value="ETN46282.1"/>
    <property type="molecule type" value="Genomic_DNA"/>
</dbReference>
<accession>W2SC49</accession>
<evidence type="ECO:0000256" key="1">
    <source>
        <dbReference type="SAM" id="MobiDB-lite"/>
    </source>
</evidence>